<dbReference type="PANTHER" id="PTHR40396:SF1">
    <property type="entry name" value="ATPASE AAA-TYPE CORE DOMAIN-CONTAINING PROTEIN"/>
    <property type="match status" value="1"/>
</dbReference>
<dbReference type="InterPro" id="IPR014555">
    <property type="entry name" value="RecF-like"/>
</dbReference>
<dbReference type="SUPFAM" id="SSF52540">
    <property type="entry name" value="P-loop containing nucleoside triphosphate hydrolases"/>
    <property type="match status" value="1"/>
</dbReference>
<sequence>MNHRILGLTVRNFRTLTDTKLPLGPLTVMVGPNAAGKSNVLHALEFLGEVTRKDIEPALEERGGFDVLAFRGGRRPVSRITVGFEGIWSDFASEDAPDRYELSVSRTRLPDESRERYTTYRREHFTQHPAEHTETVVELASGSLTLRSTLAAEGGSEPVAVGRMASALHNASLLPTDDGPSAVAVGAVRRHLAQIRVFDPDVRKARQPSPITDAAQHLHSDAANLADFLKTLRDLRGDEGERVAWEALLEDVRTVVPQIRDIHLVDAPGRAGHIAVELEEEGLRGRTPLTEASWGTVRILCMLAIFHDPEPPLLTCIEEIDHGIHPHALSLLAGRLREASTRSQFLVTTHSPVFVNDLEPEEFVVCERRRSGASLIPARRPEDTQRVIEKSEYEPMGDLWYSGALGVACESEACAGPSAVGDRGGRGR</sequence>
<keyword evidence="3" id="KW-1185">Reference proteome</keyword>
<dbReference type="Proteomes" id="UP001164959">
    <property type="component" value="Chromosome"/>
</dbReference>
<accession>A0ABY6PKB7</accession>
<evidence type="ECO:0000313" key="3">
    <source>
        <dbReference type="Proteomes" id="UP001164959"/>
    </source>
</evidence>
<dbReference type="RefSeq" id="WP_265364992.1">
    <property type="nucleotide sequence ID" value="NZ_CP110636.1"/>
</dbReference>
<dbReference type="Gene3D" id="3.40.50.300">
    <property type="entry name" value="P-loop containing nucleotide triphosphate hydrolases"/>
    <property type="match status" value="2"/>
</dbReference>
<gene>
    <name evidence="2" type="ORF">OJ254_30710</name>
</gene>
<name>A0ABY6PKB7_9ACTN</name>
<reference evidence="2" key="1">
    <citation type="submission" date="2022-11" db="EMBL/GenBank/DDBJ databases">
        <title>Identification and genomic analyses of a novel endophytic actinobacterium Streptomyces endophytica sp. nov. with potential for biocontrol of Yam anthracnose.</title>
        <authorList>
            <person name="Huang X."/>
        </authorList>
    </citation>
    <scope>NUCLEOTIDE SEQUENCE</scope>
    <source>
        <strain evidence="2">HNM0140</strain>
    </source>
</reference>
<proteinExistence type="predicted"/>
<protein>
    <submittedName>
        <fullName evidence="2">AAA family ATPase</fullName>
    </submittedName>
</protein>
<feature type="domain" description="ATPase AAA-type core" evidence="1">
    <location>
        <begin position="26"/>
        <end position="356"/>
    </location>
</feature>
<evidence type="ECO:0000259" key="1">
    <source>
        <dbReference type="Pfam" id="PF13304"/>
    </source>
</evidence>
<dbReference type="PIRSF" id="PIRSF029347">
    <property type="entry name" value="RecF"/>
    <property type="match status" value="1"/>
</dbReference>
<evidence type="ECO:0000313" key="2">
    <source>
        <dbReference type="EMBL" id="UZJ33835.1"/>
    </source>
</evidence>
<organism evidence="2 3">
    <name type="scientific">Streptomyces endophytica</name>
    <dbReference type="NCBI Taxonomy" id="2991496"/>
    <lineage>
        <taxon>Bacteria</taxon>
        <taxon>Bacillati</taxon>
        <taxon>Actinomycetota</taxon>
        <taxon>Actinomycetes</taxon>
        <taxon>Kitasatosporales</taxon>
        <taxon>Streptomycetaceae</taxon>
        <taxon>Streptomyces</taxon>
    </lineage>
</organism>
<dbReference type="PANTHER" id="PTHR40396">
    <property type="entry name" value="ATPASE-LIKE PROTEIN"/>
    <property type="match status" value="1"/>
</dbReference>
<dbReference type="InterPro" id="IPR027417">
    <property type="entry name" value="P-loop_NTPase"/>
</dbReference>
<dbReference type="InterPro" id="IPR003959">
    <property type="entry name" value="ATPase_AAA_core"/>
</dbReference>
<dbReference type="Pfam" id="PF13304">
    <property type="entry name" value="AAA_21"/>
    <property type="match status" value="1"/>
</dbReference>
<dbReference type="EMBL" id="CP110636">
    <property type="protein sequence ID" value="UZJ33835.1"/>
    <property type="molecule type" value="Genomic_DNA"/>
</dbReference>